<keyword evidence="2" id="KW-1185">Reference proteome</keyword>
<dbReference type="Proteomes" id="UP001163387">
    <property type="component" value="Chromosome"/>
</dbReference>
<dbReference type="RefSeq" id="WP_281748790.1">
    <property type="nucleotide sequence ID" value="NZ_AP026933.1"/>
</dbReference>
<evidence type="ECO:0000313" key="1">
    <source>
        <dbReference type="EMBL" id="BDT02428.1"/>
    </source>
</evidence>
<evidence type="ECO:0000313" key="2">
    <source>
        <dbReference type="Proteomes" id="UP001163387"/>
    </source>
</evidence>
<sequence length="90" mass="11006">MNKEKPFSYKDQEIINEYNKKRNQEIKKEHLNNIEKLREDFKKEVINEYKEKIINRILDYETFYIGDTQGLTPFGFIIKLRDEIKNGDFD</sequence>
<name>A0ABM8BRF8_9MOLU</name>
<organism evidence="1 2">
    <name type="scientific">Spiroplasma ixodetis</name>
    <dbReference type="NCBI Taxonomy" id="2141"/>
    <lineage>
        <taxon>Bacteria</taxon>
        <taxon>Bacillati</taxon>
        <taxon>Mycoplasmatota</taxon>
        <taxon>Mollicutes</taxon>
        <taxon>Entomoplasmatales</taxon>
        <taxon>Spiroplasmataceae</taxon>
        <taxon>Spiroplasma</taxon>
    </lineage>
</organism>
<reference evidence="1 2" key="1">
    <citation type="journal article" date="2022" name="Front. Microbiol.">
        <title>Male-killing mechanisms vary between Spiroplasma species.</title>
        <authorList>
            <person name="Arai H."/>
            <person name="Inoue M."/>
            <person name="Kageyama D."/>
        </authorList>
    </citation>
    <scope>NUCLEOTIDE SEQUENCE [LARGE SCALE GENOMIC DNA]</scope>
    <source>
        <strain evidence="2">sHm</strain>
    </source>
</reference>
<gene>
    <name evidence="1" type="ORF">SHM_00740</name>
</gene>
<proteinExistence type="predicted"/>
<accession>A0ABM8BRF8</accession>
<dbReference type="EMBL" id="AP026933">
    <property type="protein sequence ID" value="BDT02428.1"/>
    <property type="molecule type" value="Genomic_DNA"/>
</dbReference>
<protein>
    <submittedName>
        <fullName evidence="1">Uncharacterized protein</fullName>
    </submittedName>
</protein>